<dbReference type="Proteomes" id="UP001500767">
    <property type="component" value="Unassembled WGS sequence"/>
</dbReference>
<evidence type="ECO:0000313" key="2">
    <source>
        <dbReference type="Proteomes" id="UP001500767"/>
    </source>
</evidence>
<comment type="caution">
    <text evidence="1">The sequence shown here is derived from an EMBL/GenBank/DDBJ whole genome shotgun (WGS) entry which is preliminary data.</text>
</comment>
<reference evidence="2" key="1">
    <citation type="journal article" date="2019" name="Int. J. Syst. Evol. Microbiol.">
        <title>The Global Catalogue of Microorganisms (GCM) 10K type strain sequencing project: providing services to taxonomists for standard genome sequencing and annotation.</title>
        <authorList>
            <consortium name="The Broad Institute Genomics Platform"/>
            <consortium name="The Broad Institute Genome Sequencing Center for Infectious Disease"/>
            <person name="Wu L."/>
            <person name="Ma J."/>
        </authorList>
    </citation>
    <scope>NUCLEOTIDE SEQUENCE [LARGE SCALE GENOMIC DNA]</scope>
    <source>
        <strain evidence="2">JCM 16540</strain>
    </source>
</reference>
<gene>
    <name evidence="1" type="ORF">GCM10022197_27790</name>
</gene>
<evidence type="ECO:0008006" key="3">
    <source>
        <dbReference type="Google" id="ProtNLM"/>
    </source>
</evidence>
<accession>A0ABP6XQ41</accession>
<name>A0ABP6XQ41_9ACTN</name>
<evidence type="ECO:0000313" key="1">
    <source>
        <dbReference type="EMBL" id="GAA3569859.1"/>
    </source>
</evidence>
<protein>
    <recommendedName>
        <fullName evidence="3">SAV-6107-like HEPN domain-containing protein</fullName>
    </recommendedName>
</protein>
<dbReference type="EMBL" id="BAAAYR010000004">
    <property type="protein sequence ID" value="GAA3569859.1"/>
    <property type="molecule type" value="Genomic_DNA"/>
</dbReference>
<organism evidence="1 2">
    <name type="scientific">Microlunatus spumicola</name>
    <dbReference type="NCBI Taxonomy" id="81499"/>
    <lineage>
        <taxon>Bacteria</taxon>
        <taxon>Bacillati</taxon>
        <taxon>Actinomycetota</taxon>
        <taxon>Actinomycetes</taxon>
        <taxon>Propionibacteriales</taxon>
        <taxon>Propionibacteriaceae</taxon>
        <taxon>Microlunatus</taxon>
    </lineage>
</organism>
<proteinExistence type="predicted"/>
<sequence>MARRPVVEPTPEQAVRYLTRELSNDAERVNEATGGSVHDLYALVLAASGRMAYAEPGTSTAPLGVPDAPLHQVGTRFALWQQALEQVLDILGDPESRYRTGFDSRSLRDAMQEFFASSREPGSHT</sequence>
<keyword evidence="2" id="KW-1185">Reference proteome</keyword>